<dbReference type="InterPro" id="IPR009057">
    <property type="entry name" value="Homeodomain-like_sf"/>
</dbReference>
<dbReference type="GO" id="GO:0005524">
    <property type="term" value="F:ATP binding"/>
    <property type="evidence" value="ECO:0007669"/>
    <property type="project" value="UniProtKB-KW"/>
</dbReference>
<dbReference type="NCBIfam" id="TIGR00229">
    <property type="entry name" value="sensory_box"/>
    <property type="match status" value="1"/>
</dbReference>
<dbReference type="PROSITE" id="PS50045">
    <property type="entry name" value="SIGMA54_INTERACT_4"/>
    <property type="match status" value="1"/>
</dbReference>
<dbReference type="CDD" id="cd00130">
    <property type="entry name" value="PAS"/>
    <property type="match status" value="1"/>
</dbReference>
<dbReference type="InterPro" id="IPR025943">
    <property type="entry name" value="Sigma_54_int_dom_ATP-bd_2"/>
</dbReference>
<feature type="domain" description="Sigma-54 factor interaction" evidence="7">
    <location>
        <begin position="158"/>
        <end position="386"/>
    </location>
</feature>
<dbReference type="Pfam" id="PF08448">
    <property type="entry name" value="PAS_4"/>
    <property type="match status" value="1"/>
</dbReference>
<evidence type="ECO:0000256" key="2">
    <source>
        <dbReference type="ARBA" id="ARBA00022840"/>
    </source>
</evidence>
<evidence type="ECO:0000313" key="10">
    <source>
        <dbReference type="Proteomes" id="UP000199545"/>
    </source>
</evidence>
<evidence type="ECO:0000313" key="9">
    <source>
        <dbReference type="EMBL" id="SFI68563.1"/>
    </source>
</evidence>
<keyword evidence="6" id="KW-0175">Coiled coil</keyword>
<dbReference type="InterPro" id="IPR002197">
    <property type="entry name" value="HTH_Fis"/>
</dbReference>
<feature type="coiled-coil region" evidence="6">
    <location>
        <begin position="118"/>
        <end position="145"/>
    </location>
</feature>
<evidence type="ECO:0000259" key="7">
    <source>
        <dbReference type="PROSITE" id="PS50045"/>
    </source>
</evidence>
<dbReference type="PROSITE" id="PS00675">
    <property type="entry name" value="SIGMA54_INTERACT_1"/>
    <property type="match status" value="1"/>
</dbReference>
<dbReference type="Pfam" id="PF25601">
    <property type="entry name" value="AAA_lid_14"/>
    <property type="match status" value="1"/>
</dbReference>
<evidence type="ECO:0000256" key="4">
    <source>
        <dbReference type="ARBA" id="ARBA00023125"/>
    </source>
</evidence>
<dbReference type="PRINTS" id="PR01590">
    <property type="entry name" value="HTHFIS"/>
</dbReference>
<dbReference type="PANTHER" id="PTHR32071:SF74">
    <property type="entry name" value="TRANSCRIPTIONAL ACTIVATOR ROCR"/>
    <property type="match status" value="1"/>
</dbReference>
<dbReference type="Gene3D" id="3.30.450.20">
    <property type="entry name" value="PAS domain"/>
    <property type="match status" value="1"/>
</dbReference>
<dbReference type="SUPFAM" id="SSF55785">
    <property type="entry name" value="PYP-like sensor domain (PAS domain)"/>
    <property type="match status" value="1"/>
</dbReference>
<evidence type="ECO:0000259" key="8">
    <source>
        <dbReference type="PROSITE" id="PS50112"/>
    </source>
</evidence>
<dbReference type="EMBL" id="FORR01000001">
    <property type="protein sequence ID" value="SFI68563.1"/>
    <property type="molecule type" value="Genomic_DNA"/>
</dbReference>
<dbReference type="PROSITE" id="PS50112">
    <property type="entry name" value="PAS"/>
    <property type="match status" value="1"/>
</dbReference>
<sequence length="473" mass="53984">MYREEWLLDPAEEMFKKVLECLDEGIHIVDSSGFTVFYNRAASLLDDLPVQEVLGKHVLEAFPSLTEKTSTLLKVLKTGEPVKEKQQTYMNSQGKQITTVNKTLPIRIKGKLIGAVEIAKDITRIKELSEKVIDLQEQIQEPKKKRHRIKRMYCFEDIITQNTKMQQAIERAKRVALSSSPVLVVGETGTGKELFVQSIHSSSPRKEKSFVVQNCAAIPSTLLESILFGTVKGAFTGAEDRLGLFELADGGTLFLDEIHAMPIDLQAKLLRVLEDGLVRRVGETMHRSVDVRIIVATNEDPLQSVREGRLRKDLFYRIHVVRIQLPPLRERKEDIPLLTHYFLRKLKEKVNSPVERCSDEVMDLFLQYDWPGNVRELEHTVEGALHLATDTELKMEHLPPHFASLKMTDATCLHMNIDLDRTLPEVLAEVEEKLIRKALNTSDGKILLAAEKLGIPRQTLQYKLKRLRMQRKS</sequence>
<evidence type="ECO:0000256" key="3">
    <source>
        <dbReference type="ARBA" id="ARBA00023015"/>
    </source>
</evidence>
<dbReference type="GO" id="GO:0043565">
    <property type="term" value="F:sequence-specific DNA binding"/>
    <property type="evidence" value="ECO:0007669"/>
    <property type="project" value="InterPro"/>
</dbReference>
<name>A0A1I3K7T3_9BACL</name>
<keyword evidence="5" id="KW-0804">Transcription</keyword>
<dbReference type="Pfam" id="PF00158">
    <property type="entry name" value="Sigma54_activat"/>
    <property type="match status" value="1"/>
</dbReference>
<dbReference type="PROSITE" id="PS00676">
    <property type="entry name" value="SIGMA54_INTERACT_2"/>
    <property type="match status" value="1"/>
</dbReference>
<dbReference type="RefSeq" id="WP_341849619.1">
    <property type="nucleotide sequence ID" value="NZ_FORR01000001.1"/>
</dbReference>
<evidence type="ECO:0000256" key="5">
    <source>
        <dbReference type="ARBA" id="ARBA00023163"/>
    </source>
</evidence>
<evidence type="ECO:0000256" key="1">
    <source>
        <dbReference type="ARBA" id="ARBA00022741"/>
    </source>
</evidence>
<dbReference type="InterPro" id="IPR002078">
    <property type="entry name" value="Sigma_54_int"/>
</dbReference>
<dbReference type="Proteomes" id="UP000199545">
    <property type="component" value="Unassembled WGS sequence"/>
</dbReference>
<organism evidence="9 10">
    <name type="scientific">Thermoflavimicrobium dichotomicum</name>
    <dbReference type="NCBI Taxonomy" id="46223"/>
    <lineage>
        <taxon>Bacteria</taxon>
        <taxon>Bacillati</taxon>
        <taxon>Bacillota</taxon>
        <taxon>Bacilli</taxon>
        <taxon>Bacillales</taxon>
        <taxon>Thermoactinomycetaceae</taxon>
        <taxon>Thermoflavimicrobium</taxon>
    </lineage>
</organism>
<feature type="domain" description="PAS" evidence="8">
    <location>
        <begin position="11"/>
        <end position="59"/>
    </location>
</feature>
<dbReference type="Pfam" id="PF02954">
    <property type="entry name" value="HTH_8"/>
    <property type="match status" value="1"/>
</dbReference>
<keyword evidence="2" id="KW-0067">ATP-binding</keyword>
<dbReference type="CDD" id="cd00009">
    <property type="entry name" value="AAA"/>
    <property type="match status" value="1"/>
</dbReference>
<dbReference type="InterPro" id="IPR000014">
    <property type="entry name" value="PAS"/>
</dbReference>
<dbReference type="SUPFAM" id="SSF52540">
    <property type="entry name" value="P-loop containing nucleoside triphosphate hydrolases"/>
    <property type="match status" value="1"/>
</dbReference>
<dbReference type="InterPro" id="IPR025662">
    <property type="entry name" value="Sigma_54_int_dom_ATP-bd_1"/>
</dbReference>
<dbReference type="InterPro" id="IPR058031">
    <property type="entry name" value="AAA_lid_NorR"/>
</dbReference>
<dbReference type="InterPro" id="IPR003593">
    <property type="entry name" value="AAA+_ATPase"/>
</dbReference>
<keyword evidence="1" id="KW-0547">Nucleotide-binding</keyword>
<accession>A0A1I3K7T3</accession>
<keyword evidence="4" id="KW-0238">DNA-binding</keyword>
<keyword evidence="10" id="KW-1185">Reference proteome</keyword>
<dbReference type="InterPro" id="IPR035965">
    <property type="entry name" value="PAS-like_dom_sf"/>
</dbReference>
<proteinExistence type="predicted"/>
<gene>
    <name evidence="9" type="ORF">SAMN05421852_101368</name>
</gene>
<dbReference type="SUPFAM" id="SSF46689">
    <property type="entry name" value="Homeodomain-like"/>
    <property type="match status" value="1"/>
</dbReference>
<dbReference type="SMART" id="SM00382">
    <property type="entry name" value="AAA"/>
    <property type="match status" value="1"/>
</dbReference>
<dbReference type="FunFam" id="3.40.50.300:FF:000006">
    <property type="entry name" value="DNA-binding transcriptional regulator NtrC"/>
    <property type="match status" value="1"/>
</dbReference>
<dbReference type="GO" id="GO:0006355">
    <property type="term" value="P:regulation of DNA-templated transcription"/>
    <property type="evidence" value="ECO:0007669"/>
    <property type="project" value="InterPro"/>
</dbReference>
<dbReference type="PANTHER" id="PTHR32071">
    <property type="entry name" value="TRANSCRIPTIONAL REGULATORY PROTEIN"/>
    <property type="match status" value="1"/>
</dbReference>
<dbReference type="InterPro" id="IPR027417">
    <property type="entry name" value="P-loop_NTPase"/>
</dbReference>
<keyword evidence="3" id="KW-0805">Transcription regulation</keyword>
<dbReference type="STRING" id="46223.SAMN05421852_101368"/>
<protein>
    <submittedName>
        <fullName evidence="9">Arginine utilization regulatory protein</fullName>
    </submittedName>
</protein>
<dbReference type="Gene3D" id="1.10.8.60">
    <property type="match status" value="1"/>
</dbReference>
<dbReference type="AlphaFoldDB" id="A0A1I3K7T3"/>
<dbReference type="Gene3D" id="3.40.50.300">
    <property type="entry name" value="P-loop containing nucleotide triphosphate hydrolases"/>
    <property type="match status" value="1"/>
</dbReference>
<dbReference type="InterPro" id="IPR013656">
    <property type="entry name" value="PAS_4"/>
</dbReference>
<reference evidence="9 10" key="1">
    <citation type="submission" date="2016-10" db="EMBL/GenBank/DDBJ databases">
        <authorList>
            <person name="de Groot N.N."/>
        </authorList>
    </citation>
    <scope>NUCLEOTIDE SEQUENCE [LARGE SCALE GENOMIC DNA]</scope>
    <source>
        <strain evidence="9 10">DSM 44778</strain>
    </source>
</reference>
<dbReference type="PROSITE" id="PS00688">
    <property type="entry name" value="SIGMA54_INTERACT_3"/>
    <property type="match status" value="1"/>
</dbReference>
<dbReference type="Gene3D" id="1.10.10.60">
    <property type="entry name" value="Homeodomain-like"/>
    <property type="match status" value="1"/>
</dbReference>
<dbReference type="InterPro" id="IPR025944">
    <property type="entry name" value="Sigma_54_int_dom_CS"/>
</dbReference>
<evidence type="ECO:0000256" key="6">
    <source>
        <dbReference type="SAM" id="Coils"/>
    </source>
</evidence>